<evidence type="ECO:0000259" key="6">
    <source>
        <dbReference type="PROSITE" id="PS50157"/>
    </source>
</evidence>
<evidence type="ECO:0000313" key="7">
    <source>
        <dbReference type="Proteomes" id="UP001652625"/>
    </source>
</evidence>
<sequence length="1196" mass="136234">MLKESDDLLSKSDEPYNSAFLGADLELDGSRRREISLYRNNQIVLTVEHGVTLGLLKLIYSSDGKFCGTLQGVKSRSSDLGEVASVILSDERVLDRDEYEIIVQENSRSFFNANSVTSLKSTFVSGSQQSNTSFVNSNEKKIGQFVCEYCHLPFVSKAKFLRHRRIHTEINPYVCAHCNQSFSHHLELRKHREETHMTNKSFKCNYCPKSFATRAELRGHLWRHTGEKNHKCRICGKSFATKGNLKLHIDKHIGIHKHKCPFCPQRFTSHSSLESHMAKHTGMKAYKCRFCTKSYAQAGQLTAHERLHTGEKPFLCQVCTKGFRLNSTRLAHEKRHTGVRPHICETCGRSYAMPEHLRRHLKTHENRSDRLVSCPICKKKIFAGRNIRKHLIRHRELNLSDMQAKAIASSLKPDCTSNKSNDEMKLPTCSVFSIKNSVRPPIRCLECNEEVKSVRKLIEHLSDVHYHRELKPLERKEIRLRHGLQKLNFCKYCSSHFVDYRLLRSHVLAEHSGFSDEVSASKTSRKNISPAYKCPSCFSYFHLRSTLDEHIIKDHLTTVIEADSSVGSLLQFQCWYCSVVFETPEDVVSHMTSEHDSLESLSKRVEMSETGENTVTSSGLWTCQHCPVSFKSETEYNSHLILHQSTRSPISSQDNLKLSSDCSVAEYSNDSLSQLSDSGINIDGNIDGKDSAGNVLDVSECEASNRVVYDNQDVRNNKQPPILENLGETSLIMKTQIFSDPQLIQEDQTVESIKSSSNDKNSCVYSDNEPLYEFSNIETNTKKQNKKKISKHLQNGKLEYCGVCFQSFKQSEIQSHSKKCQGEQIVPFRCWFCTLTFNSAEEVVVHMTSQHDNLDNLSRRVELVEIKNMSSEKSNDLKSLQINQCDIKCPICHKTFFNKESFDIHVVTHDHYKDIHIATQDLQSEKDKLLKVGAEFLNKNRHHLPSEQLNDQAVDLTVSRTSTSLLTTSSLNDINITPELLEKSFPLNLANSKKFYKDDPKKISENSIILAQYRNGLNIGVNMCTHCSRVFCGKKALDVHTMKMHGKEYLQRHLTTPSAFPFSCWFCSSAFPTPEKVVEHMTNTHEDLDKLSKRIEEQETPMLFSTSVPQTEKRKQSTKKKYTAIAPHKSMLTMSSISDSSTLQTVFSQSSDISPIINTDSIHQPPPGYKISYALAYVPVFVPDNDGDEIKSKEDQ</sequence>
<dbReference type="SUPFAM" id="SSF57667">
    <property type="entry name" value="beta-beta-alpha zinc fingers"/>
    <property type="match status" value="4"/>
</dbReference>
<evidence type="ECO:0000256" key="3">
    <source>
        <dbReference type="ARBA" id="ARBA00022771"/>
    </source>
</evidence>
<proteinExistence type="predicted"/>
<feature type="domain" description="C2H2-type" evidence="6">
    <location>
        <begin position="621"/>
        <end position="648"/>
    </location>
</feature>
<dbReference type="InterPro" id="IPR041661">
    <property type="entry name" value="ZN622/Rei1/Reh1_Znf-C2H2"/>
</dbReference>
<dbReference type="PANTHER" id="PTHR24408:SF58">
    <property type="entry name" value="TRANSCRIPTION FACTOR (TFIIIA), PUTATIVE (AFU_ORTHOLOGUE AFUA_1G05150)-RELATED"/>
    <property type="match status" value="1"/>
</dbReference>
<keyword evidence="2" id="KW-0677">Repeat</keyword>
<feature type="domain" description="C2H2-type" evidence="6">
    <location>
        <begin position="258"/>
        <end position="285"/>
    </location>
</feature>
<feature type="domain" description="C2H2-type" evidence="6">
    <location>
        <begin position="202"/>
        <end position="229"/>
    </location>
</feature>
<keyword evidence="7" id="KW-1185">Reference proteome</keyword>
<dbReference type="GeneID" id="101239903"/>
<evidence type="ECO:0000256" key="5">
    <source>
        <dbReference type="PROSITE-ProRule" id="PRU00042"/>
    </source>
</evidence>
<organism evidence="7 8">
    <name type="scientific">Hydra vulgaris</name>
    <name type="common">Hydra</name>
    <name type="synonym">Hydra attenuata</name>
    <dbReference type="NCBI Taxonomy" id="6087"/>
    <lineage>
        <taxon>Eukaryota</taxon>
        <taxon>Metazoa</taxon>
        <taxon>Cnidaria</taxon>
        <taxon>Hydrozoa</taxon>
        <taxon>Hydroidolina</taxon>
        <taxon>Anthoathecata</taxon>
        <taxon>Aplanulata</taxon>
        <taxon>Hydridae</taxon>
        <taxon>Hydra</taxon>
    </lineage>
</organism>
<name>A0ABM4BEI8_HYDVU</name>
<feature type="domain" description="C2H2-type" evidence="6">
    <location>
        <begin position="286"/>
        <end position="313"/>
    </location>
</feature>
<dbReference type="Pfam" id="PF00096">
    <property type="entry name" value="zf-C2H2"/>
    <property type="match status" value="5"/>
</dbReference>
<feature type="domain" description="C2H2-type" evidence="6">
    <location>
        <begin position="145"/>
        <end position="172"/>
    </location>
</feature>
<dbReference type="RefSeq" id="XP_065647375.1">
    <property type="nucleotide sequence ID" value="XM_065791303.1"/>
</dbReference>
<dbReference type="Pfam" id="PF12756">
    <property type="entry name" value="zf-C2H2_2"/>
    <property type="match status" value="1"/>
</dbReference>
<dbReference type="PROSITE" id="PS50157">
    <property type="entry name" value="ZINC_FINGER_C2H2_2"/>
    <property type="match status" value="10"/>
</dbReference>
<reference evidence="7" key="1">
    <citation type="submission" date="2025-05" db="UniProtKB">
        <authorList>
            <consortium name="RefSeq"/>
        </authorList>
    </citation>
    <scope>NUCLEOTIDE SEQUENCE [LARGE SCALE GENOMIC DNA]</scope>
</reference>
<evidence type="ECO:0000256" key="4">
    <source>
        <dbReference type="ARBA" id="ARBA00022833"/>
    </source>
</evidence>
<dbReference type="InterPro" id="IPR036236">
    <property type="entry name" value="Znf_C2H2_sf"/>
</dbReference>
<dbReference type="SMART" id="SM00355">
    <property type="entry name" value="ZnF_C2H2"/>
    <property type="match status" value="18"/>
</dbReference>
<dbReference type="Gene3D" id="3.30.160.60">
    <property type="entry name" value="Classic Zinc Finger"/>
    <property type="match status" value="11"/>
</dbReference>
<dbReference type="PANTHER" id="PTHR24408">
    <property type="entry name" value="ZINC FINGER PROTEIN"/>
    <property type="match status" value="1"/>
</dbReference>
<reference evidence="8" key="2">
    <citation type="submission" date="2025-08" db="UniProtKB">
        <authorList>
            <consortium name="RefSeq"/>
        </authorList>
    </citation>
    <scope>IDENTIFICATION</scope>
</reference>
<gene>
    <name evidence="8" type="primary">LOC101239903</name>
</gene>
<feature type="domain" description="C2H2-type" evidence="6">
    <location>
        <begin position="230"/>
        <end position="261"/>
    </location>
</feature>
<evidence type="ECO:0000313" key="8">
    <source>
        <dbReference type="RefSeq" id="XP_065647375.1"/>
    </source>
</evidence>
<feature type="domain" description="C2H2-type" evidence="6">
    <location>
        <begin position="173"/>
        <end position="201"/>
    </location>
</feature>
<feature type="domain" description="C2H2-type" evidence="6">
    <location>
        <begin position="887"/>
        <end position="914"/>
    </location>
</feature>
<dbReference type="Pfam" id="PF13894">
    <property type="entry name" value="zf-C2H2_4"/>
    <property type="match status" value="1"/>
</dbReference>
<feature type="domain" description="C2H2-type" evidence="6">
    <location>
        <begin position="342"/>
        <end position="369"/>
    </location>
</feature>
<dbReference type="PROSITE" id="PS00028">
    <property type="entry name" value="ZINC_FINGER_C2H2_1"/>
    <property type="match status" value="17"/>
</dbReference>
<dbReference type="InterPro" id="IPR013087">
    <property type="entry name" value="Znf_C2H2_type"/>
</dbReference>
<accession>A0ABM4BEI8</accession>
<protein>
    <submittedName>
        <fullName evidence="8">Zinc finger protein 845</fullName>
    </submittedName>
</protein>
<keyword evidence="3 5" id="KW-0863">Zinc-finger</keyword>
<evidence type="ECO:0000256" key="1">
    <source>
        <dbReference type="ARBA" id="ARBA00022723"/>
    </source>
</evidence>
<keyword evidence="4" id="KW-0862">Zinc</keyword>
<keyword evidence="1" id="KW-0479">Metal-binding</keyword>
<dbReference type="Proteomes" id="UP001652625">
    <property type="component" value="Chromosome 02"/>
</dbReference>
<feature type="domain" description="C2H2-type" evidence="6">
    <location>
        <begin position="314"/>
        <end position="341"/>
    </location>
</feature>
<evidence type="ECO:0000256" key="2">
    <source>
        <dbReference type="ARBA" id="ARBA00022737"/>
    </source>
</evidence>